<gene>
    <name evidence="3" type="ORF">U27_02459</name>
</gene>
<dbReference type="Pfam" id="PF07331">
    <property type="entry name" value="TctB"/>
    <property type="match status" value="1"/>
</dbReference>
<dbReference type="STRING" id="1499967.U27_02459"/>
<keyword evidence="1" id="KW-0472">Membrane</keyword>
<dbReference type="EMBL" id="DF820463">
    <property type="protein sequence ID" value="GAK55625.1"/>
    <property type="molecule type" value="Genomic_DNA"/>
</dbReference>
<feature type="transmembrane region" description="Helical" evidence="1">
    <location>
        <begin position="74"/>
        <end position="93"/>
    </location>
</feature>
<feature type="domain" description="DUF1468" evidence="2">
    <location>
        <begin position="8"/>
        <end position="148"/>
    </location>
</feature>
<protein>
    <recommendedName>
        <fullName evidence="2">DUF1468 domain-containing protein</fullName>
    </recommendedName>
</protein>
<evidence type="ECO:0000313" key="4">
    <source>
        <dbReference type="Proteomes" id="UP000030661"/>
    </source>
</evidence>
<organism evidence="3">
    <name type="scientific">Vecturithrix granuli</name>
    <dbReference type="NCBI Taxonomy" id="1499967"/>
    <lineage>
        <taxon>Bacteria</taxon>
        <taxon>Candidatus Moduliflexota</taxon>
        <taxon>Candidatus Vecturitrichia</taxon>
        <taxon>Candidatus Vecturitrichales</taxon>
        <taxon>Candidatus Vecturitrichaceae</taxon>
        <taxon>Candidatus Vecturithrix</taxon>
    </lineage>
</organism>
<dbReference type="AlphaFoldDB" id="A0A0S6WBJ2"/>
<feature type="transmembrane region" description="Helical" evidence="1">
    <location>
        <begin position="42"/>
        <end position="67"/>
    </location>
</feature>
<evidence type="ECO:0000259" key="2">
    <source>
        <dbReference type="Pfam" id="PF07331"/>
    </source>
</evidence>
<evidence type="ECO:0000313" key="3">
    <source>
        <dbReference type="EMBL" id="GAK55625.1"/>
    </source>
</evidence>
<dbReference type="InterPro" id="IPR009936">
    <property type="entry name" value="DUF1468"/>
</dbReference>
<keyword evidence="1" id="KW-1133">Transmembrane helix</keyword>
<reference evidence="3" key="1">
    <citation type="journal article" date="2015" name="PeerJ">
        <title>First genomic representation of candidate bacterial phylum KSB3 points to enhanced environmental sensing as a trigger of wastewater bulking.</title>
        <authorList>
            <person name="Sekiguchi Y."/>
            <person name="Ohashi A."/>
            <person name="Parks D.H."/>
            <person name="Yamauchi T."/>
            <person name="Tyson G.W."/>
            <person name="Hugenholtz P."/>
        </authorList>
    </citation>
    <scope>NUCLEOTIDE SEQUENCE [LARGE SCALE GENOMIC DNA]</scope>
</reference>
<name>A0A0S6WBJ2_VECG1</name>
<sequence length="153" mass="17066">MMKTADRVVACCLIILGILVFWQASKITFFSEELLGPGFFPKFLAGALIFLGILLFLRTVFVAEFLAEFPVIDLEAQGVVKIVMVILVSVIYLTTIEPVGFLITTPLLMFILMMILKHGDLGTKIAFSLIFPIVAWIAFKIFLKIPLPWGVLN</sequence>
<evidence type="ECO:0000256" key="1">
    <source>
        <dbReference type="SAM" id="Phobius"/>
    </source>
</evidence>
<accession>A0A0S6WBJ2</accession>
<dbReference type="Proteomes" id="UP000030661">
    <property type="component" value="Unassembled WGS sequence"/>
</dbReference>
<keyword evidence="1" id="KW-0812">Transmembrane</keyword>
<keyword evidence="4" id="KW-1185">Reference proteome</keyword>
<feature type="transmembrane region" description="Helical" evidence="1">
    <location>
        <begin position="125"/>
        <end position="143"/>
    </location>
</feature>
<proteinExistence type="predicted"/>
<dbReference type="HOGENOM" id="CLU_122385_0_0_0"/>